<protein>
    <recommendedName>
        <fullName evidence="3">Rha family transcriptional regulator</fullName>
    </recommendedName>
</protein>
<dbReference type="HOGENOM" id="CLU_196035_0_0_6"/>
<name>A0A0E2L0L0_ECOU3</name>
<dbReference type="EMBL" id="AWBU01000022">
    <property type="protein sequence ID" value="EQX25419.1"/>
    <property type="molecule type" value="Genomic_DNA"/>
</dbReference>
<organism evidence="1 2">
    <name type="scientific">Escherichia coli (strain UMEA 3162-1)</name>
    <dbReference type="NCBI Taxonomy" id="1281200"/>
    <lineage>
        <taxon>Bacteria</taxon>
        <taxon>Pseudomonadati</taxon>
        <taxon>Pseudomonadota</taxon>
        <taxon>Gammaproteobacteria</taxon>
        <taxon>Enterobacterales</taxon>
        <taxon>Enterobacteriaceae</taxon>
        <taxon>Escherichia</taxon>
    </lineage>
</organism>
<evidence type="ECO:0000313" key="2">
    <source>
        <dbReference type="Proteomes" id="UP000016035"/>
    </source>
</evidence>
<comment type="caution">
    <text evidence="1">The sequence shown here is derived from an EMBL/GenBank/DDBJ whole genome shotgun (WGS) entry which is preliminary data.</text>
</comment>
<dbReference type="PATRIC" id="fig|1281200.3.peg.2816"/>
<proteinExistence type="predicted"/>
<sequence>MSTDISIRVPKEMATPAEFAEWEGISRGSVYQKIHHGQLAKYMVKKEKNKGRVSLRYLMYKTDQVRESLGHSNFRVIVGK</sequence>
<evidence type="ECO:0008006" key="3">
    <source>
        <dbReference type="Google" id="ProtNLM"/>
    </source>
</evidence>
<dbReference type="AlphaFoldDB" id="A0A0E2L0L0"/>
<reference evidence="2" key="1">
    <citation type="submission" date="2013-07" db="EMBL/GenBank/DDBJ databases">
        <title>The genome sequence of Escherichia coli UMEA 3162-1.</title>
        <authorList>
            <consortium name="The Broad Institute Genome Sequencing Platform"/>
            <consortium name="The Broad Institute Genome Sequencing Center for Infectious Disease"/>
            <person name="Feldgarden M."/>
            <person name="Frimodt-Moller N."/>
            <person name="Leihof R.F."/>
            <person name="Rasmussen L."/>
            <person name="Young S.K."/>
            <person name="Zeng Q."/>
            <person name="Gargeya S."/>
            <person name="Abouelleil A."/>
            <person name="Alvarado L."/>
            <person name="Berlin A.M."/>
            <person name="Chapman S.B."/>
            <person name="Gainer-Dewar J."/>
            <person name="Goldberg J."/>
            <person name="Gnerre S."/>
            <person name="Griggs A."/>
            <person name="Gujja S."/>
            <person name="Hansen M."/>
            <person name="Howarth C."/>
            <person name="Imamovic A."/>
            <person name="Larimer J."/>
            <person name="McCowan C."/>
            <person name="Murphy C."/>
            <person name="Pearson M."/>
            <person name="Poon T."/>
            <person name="Priest M."/>
            <person name="Roberts A."/>
            <person name="Saif S."/>
            <person name="Shea T."/>
            <person name="Sykes S."/>
            <person name="Wortman J."/>
            <person name="Nusbaum C."/>
            <person name="Birren B."/>
        </authorList>
    </citation>
    <scope>NUCLEOTIDE SEQUENCE [LARGE SCALE GENOMIC DNA]</scope>
    <source>
        <strain evidence="2">UMEA 3162-1</strain>
    </source>
</reference>
<gene>
    <name evidence="1" type="ORF">G925_02719</name>
</gene>
<evidence type="ECO:0000313" key="1">
    <source>
        <dbReference type="EMBL" id="EQX25419.1"/>
    </source>
</evidence>
<dbReference type="Proteomes" id="UP000016035">
    <property type="component" value="Unassembled WGS sequence"/>
</dbReference>
<accession>A0A0E2L0L0</accession>
<dbReference type="RefSeq" id="WP_000102105.1">
    <property type="nucleotide sequence ID" value="NZ_KE701777.1"/>
</dbReference>